<dbReference type="PANTHER" id="PTHR43320">
    <property type="entry name" value="SUGAR KINASE"/>
    <property type="match status" value="1"/>
</dbReference>
<sequence>MRAFDIVGFGALNLDELYRVQRLLDDDEGEVVFAGAYPGGSAANTIYALAQLGLRAGFLGAVGDDDAGRALLESFKSVGVDTSGIVIKPKAKTGRALGFIDAQGRRTLYIEPGANSLLRKADIDLSYVARTQFIHMSSFVDEEQWAIQCELVRALSLKTLVSFAPGALLARRGLRVLYPVLKRTHVLFLNRRELGLLVHTDDPAIGARSLLKAGPQIIAVTLGTDGSYVTDGKRAYRVEAPRVKRVVDTTGAGDAFAAGFLYGLFEERDLKECAELGAQLARVAVGQLGGRLHSLSSRLRQ</sequence>
<evidence type="ECO:0000256" key="3">
    <source>
        <dbReference type="ARBA" id="ARBA00022777"/>
    </source>
</evidence>
<dbReference type="InterPro" id="IPR011611">
    <property type="entry name" value="PfkB_dom"/>
</dbReference>
<dbReference type="InterPro" id="IPR052700">
    <property type="entry name" value="Carb_kinase_PfkB-like"/>
</dbReference>
<dbReference type="CDD" id="cd01942">
    <property type="entry name" value="ribokinase_group_A"/>
    <property type="match status" value="1"/>
</dbReference>
<evidence type="ECO:0000259" key="4">
    <source>
        <dbReference type="Pfam" id="PF00294"/>
    </source>
</evidence>
<reference evidence="5" key="2">
    <citation type="journal article" date="2012" name="PLoS ONE">
        <title>A Deeply Branching Thermophilic Bacterium with an Ancient Acetyl-CoA Pathway Dominates a Subsurface Ecosystem.</title>
        <authorList>
            <person name="Takami H."/>
            <person name="Noguchi H."/>
            <person name="Takaki Y."/>
            <person name="Uchiyama I."/>
            <person name="Toyoda A."/>
            <person name="Nishi S."/>
            <person name="Chee G.-J."/>
            <person name="Arai W."/>
            <person name="Nunoura T."/>
            <person name="Itoh T."/>
            <person name="Hattori M."/>
            <person name="Takai K."/>
        </authorList>
    </citation>
    <scope>NUCLEOTIDE SEQUENCE</scope>
</reference>
<dbReference type="Gene3D" id="3.40.1190.20">
    <property type="match status" value="1"/>
</dbReference>
<dbReference type="PANTHER" id="PTHR43320:SF3">
    <property type="entry name" value="CARBOHYDRATE KINASE PFKB DOMAIN-CONTAINING PROTEIN"/>
    <property type="match status" value="1"/>
</dbReference>
<feature type="domain" description="Carbohydrate kinase PfkB" evidence="4">
    <location>
        <begin position="27"/>
        <end position="291"/>
    </location>
</feature>
<dbReference type="AlphaFoldDB" id="H5SRS2"/>
<accession>H5SRS2</accession>
<dbReference type="Pfam" id="PF00294">
    <property type="entry name" value="PfkB"/>
    <property type="match status" value="1"/>
</dbReference>
<keyword evidence="2" id="KW-0808">Transferase</keyword>
<evidence type="ECO:0000313" key="5">
    <source>
        <dbReference type="EMBL" id="BAL58858.1"/>
    </source>
</evidence>
<organism evidence="5">
    <name type="scientific">Acetithermum autotrophicum</name>
    <dbReference type="NCBI Taxonomy" id="1446466"/>
    <lineage>
        <taxon>Bacteria</taxon>
        <taxon>Candidatus Bipolaricaulota</taxon>
        <taxon>Candidatus Acetithermum</taxon>
    </lineage>
</organism>
<reference evidence="5" key="1">
    <citation type="journal article" date="2005" name="Environ. Microbiol.">
        <title>Genetic and functional properties of uncultivated thermophilic crenarchaeotes from a subsurface gold mine as revealed by analysis of genome fragments.</title>
        <authorList>
            <person name="Nunoura T."/>
            <person name="Hirayama H."/>
            <person name="Takami H."/>
            <person name="Oida H."/>
            <person name="Nishi S."/>
            <person name="Shimamura S."/>
            <person name="Suzuki Y."/>
            <person name="Inagaki F."/>
            <person name="Takai K."/>
            <person name="Nealson K.H."/>
            <person name="Horikoshi K."/>
        </authorList>
    </citation>
    <scope>NUCLEOTIDE SEQUENCE</scope>
</reference>
<comment type="similarity">
    <text evidence="1">Belongs to the carbohydrate kinase PfkB family.</text>
</comment>
<gene>
    <name evidence="5" type="ORF">HGMM_OP3C013</name>
</gene>
<evidence type="ECO:0000256" key="2">
    <source>
        <dbReference type="ARBA" id="ARBA00022679"/>
    </source>
</evidence>
<dbReference type="GO" id="GO:0016301">
    <property type="term" value="F:kinase activity"/>
    <property type="evidence" value="ECO:0007669"/>
    <property type="project" value="UniProtKB-KW"/>
</dbReference>
<dbReference type="EMBL" id="AP011802">
    <property type="protein sequence ID" value="BAL58858.1"/>
    <property type="molecule type" value="Genomic_DNA"/>
</dbReference>
<keyword evidence="3 5" id="KW-0418">Kinase</keyword>
<dbReference type="InterPro" id="IPR002173">
    <property type="entry name" value="Carboh/pur_kinase_PfkB_CS"/>
</dbReference>
<dbReference type="PROSITE" id="PS00584">
    <property type="entry name" value="PFKB_KINASES_2"/>
    <property type="match status" value="1"/>
</dbReference>
<dbReference type="InterPro" id="IPR029056">
    <property type="entry name" value="Ribokinase-like"/>
</dbReference>
<name>H5SRS2_ACEAU</name>
<proteinExistence type="inferred from homology"/>
<protein>
    <submittedName>
        <fullName evidence="5">Carbohydrate kinase</fullName>
    </submittedName>
</protein>
<dbReference type="SUPFAM" id="SSF53613">
    <property type="entry name" value="Ribokinase-like"/>
    <property type="match status" value="1"/>
</dbReference>
<evidence type="ECO:0000256" key="1">
    <source>
        <dbReference type="ARBA" id="ARBA00010688"/>
    </source>
</evidence>